<dbReference type="SUPFAM" id="SSF52540">
    <property type="entry name" value="P-loop containing nucleoside triphosphate hydrolases"/>
    <property type="match status" value="1"/>
</dbReference>
<keyword evidence="3" id="KW-0547">Nucleotide-binding</keyword>
<dbReference type="PROSITE" id="PS50893">
    <property type="entry name" value="ABC_TRANSPORTER_2"/>
    <property type="match status" value="1"/>
</dbReference>
<dbReference type="PANTHER" id="PTHR42711:SF5">
    <property type="entry name" value="ABC TRANSPORTER ATP-BINDING PROTEIN NATA"/>
    <property type="match status" value="1"/>
</dbReference>
<keyword evidence="7" id="KW-1185">Reference proteome</keyword>
<name>A0A437S5D8_9FIRM</name>
<dbReference type="InterPro" id="IPR003593">
    <property type="entry name" value="AAA+_ATPase"/>
</dbReference>
<organism evidence="6 7">
    <name type="scientific">Anaerosphaera multitolerans</name>
    <dbReference type="NCBI Taxonomy" id="2487351"/>
    <lineage>
        <taxon>Bacteria</taxon>
        <taxon>Bacillati</taxon>
        <taxon>Bacillota</taxon>
        <taxon>Tissierellia</taxon>
        <taxon>Tissierellales</taxon>
        <taxon>Peptoniphilaceae</taxon>
        <taxon>Anaerosphaera</taxon>
    </lineage>
</organism>
<dbReference type="SMART" id="SM00382">
    <property type="entry name" value="AAA"/>
    <property type="match status" value="1"/>
</dbReference>
<dbReference type="Gene3D" id="3.40.50.300">
    <property type="entry name" value="P-loop containing nucleotide triphosphate hydrolases"/>
    <property type="match status" value="1"/>
</dbReference>
<dbReference type="Pfam" id="PF00005">
    <property type="entry name" value="ABC_tran"/>
    <property type="match status" value="1"/>
</dbReference>
<accession>A0A437S5D8</accession>
<dbReference type="EMBL" id="RLIH01000014">
    <property type="protein sequence ID" value="RVU54187.1"/>
    <property type="molecule type" value="Genomic_DNA"/>
</dbReference>
<evidence type="ECO:0000259" key="5">
    <source>
        <dbReference type="PROSITE" id="PS50893"/>
    </source>
</evidence>
<protein>
    <submittedName>
        <fullName evidence="6">ABC transporter ATP-binding protein</fullName>
    </submittedName>
</protein>
<evidence type="ECO:0000256" key="3">
    <source>
        <dbReference type="ARBA" id="ARBA00022741"/>
    </source>
</evidence>
<proteinExistence type="inferred from homology"/>
<sequence>MSAIVISDLTKRIGKKSVFSNLNLEVLEGEFFALLGLEDSGKTTLSKILFNYLKPAKGKVTIFDMDCVKDSRAIKESVGFVPEEVYFQENVKIINLLKTTLNTHNLKSLEEIDMLLDYFGLDSKMKVLDMNNNEKKLFSIINALIIKPRLLIMDEPTKYLEQEQIEKLFEYLNKMKEENSLTLFMLTKSLSEAQRFCDRVAYLYDGSIKEIESMSNKVSSDKIIKIYNDLEDLDPFINIGAKIISTTKNNIVLYYDKDMRVLSRIIYESGIDNYSIENSSLSDKIAAYYKEEGEE</sequence>
<dbReference type="InterPro" id="IPR027417">
    <property type="entry name" value="P-loop_NTPase"/>
</dbReference>
<comment type="caution">
    <text evidence="6">The sequence shown here is derived from an EMBL/GenBank/DDBJ whole genome shotgun (WGS) entry which is preliminary data.</text>
</comment>
<evidence type="ECO:0000256" key="4">
    <source>
        <dbReference type="ARBA" id="ARBA00022840"/>
    </source>
</evidence>
<comment type="similarity">
    <text evidence="1">Belongs to the ABC transporter superfamily.</text>
</comment>
<gene>
    <name evidence="6" type="ORF">EF514_08925</name>
</gene>
<dbReference type="RefSeq" id="WP_127725092.1">
    <property type="nucleotide sequence ID" value="NZ_RLIH01000014.1"/>
</dbReference>
<evidence type="ECO:0000256" key="2">
    <source>
        <dbReference type="ARBA" id="ARBA00022448"/>
    </source>
</evidence>
<dbReference type="AlphaFoldDB" id="A0A437S5D8"/>
<dbReference type="PANTHER" id="PTHR42711">
    <property type="entry name" value="ABC TRANSPORTER ATP-BINDING PROTEIN"/>
    <property type="match status" value="1"/>
</dbReference>
<dbReference type="InterPro" id="IPR003439">
    <property type="entry name" value="ABC_transporter-like_ATP-bd"/>
</dbReference>
<evidence type="ECO:0000256" key="1">
    <source>
        <dbReference type="ARBA" id="ARBA00005417"/>
    </source>
</evidence>
<evidence type="ECO:0000313" key="6">
    <source>
        <dbReference type="EMBL" id="RVU54187.1"/>
    </source>
</evidence>
<feature type="domain" description="ABC transporter" evidence="5">
    <location>
        <begin position="4"/>
        <end position="230"/>
    </location>
</feature>
<reference evidence="6 7" key="1">
    <citation type="submission" date="2018-11" db="EMBL/GenBank/DDBJ databases">
        <title>Genome sequencing and assembly of Anaerosphaera sp. nov., GS7-6-2.</title>
        <authorList>
            <person name="Rettenmaier R."/>
            <person name="Liebl W."/>
            <person name="Zverlov V."/>
        </authorList>
    </citation>
    <scope>NUCLEOTIDE SEQUENCE [LARGE SCALE GENOMIC DNA]</scope>
    <source>
        <strain evidence="6 7">GS7-6-2</strain>
    </source>
</reference>
<dbReference type="GO" id="GO:0016887">
    <property type="term" value="F:ATP hydrolysis activity"/>
    <property type="evidence" value="ECO:0007669"/>
    <property type="project" value="InterPro"/>
</dbReference>
<dbReference type="InterPro" id="IPR050763">
    <property type="entry name" value="ABC_transporter_ATP-binding"/>
</dbReference>
<keyword evidence="4 6" id="KW-0067">ATP-binding</keyword>
<evidence type="ECO:0000313" key="7">
    <source>
        <dbReference type="Proteomes" id="UP000288812"/>
    </source>
</evidence>
<dbReference type="Proteomes" id="UP000288812">
    <property type="component" value="Unassembled WGS sequence"/>
</dbReference>
<keyword evidence="2" id="KW-0813">Transport</keyword>
<dbReference type="GO" id="GO:0005524">
    <property type="term" value="F:ATP binding"/>
    <property type="evidence" value="ECO:0007669"/>
    <property type="project" value="UniProtKB-KW"/>
</dbReference>
<dbReference type="OrthoDB" id="1696006at2"/>